<dbReference type="EMBL" id="NNRJ01000052">
    <property type="protein sequence ID" value="OYR13478.1"/>
    <property type="molecule type" value="Genomic_DNA"/>
</dbReference>
<reference evidence="6 7" key="1">
    <citation type="submission" date="2017-07" db="EMBL/GenBank/DDBJ databases">
        <title>Phylogenetic study on the rhizospheric bacterium Ochrobactrum sp. A44.</title>
        <authorList>
            <person name="Krzyzanowska D.M."/>
            <person name="Ossowicki A."/>
            <person name="Rajewska M."/>
            <person name="Maciag T."/>
            <person name="Kaczynski Z."/>
            <person name="Czerwicka M."/>
            <person name="Jafra S."/>
        </authorList>
    </citation>
    <scope>NUCLEOTIDE SEQUENCE [LARGE SCALE GENOMIC DNA]</scope>
    <source>
        <strain evidence="6 7">DSM 7216</strain>
    </source>
</reference>
<protein>
    <submittedName>
        <fullName evidence="6">Dihydrodipicolinate synthase</fullName>
    </submittedName>
</protein>
<feature type="active site" description="Schiff-base intermediate with substrate" evidence="4">
    <location>
        <position position="163"/>
    </location>
</feature>
<proteinExistence type="inferred from homology"/>
<dbReference type="PIRSF" id="PIRSF001365">
    <property type="entry name" value="DHDPS"/>
    <property type="match status" value="1"/>
</dbReference>
<dbReference type="SMART" id="SM01130">
    <property type="entry name" value="DHDPS"/>
    <property type="match status" value="1"/>
</dbReference>
<keyword evidence="7" id="KW-1185">Reference proteome</keyword>
<evidence type="ECO:0000256" key="4">
    <source>
        <dbReference type="PIRSR" id="PIRSR001365-1"/>
    </source>
</evidence>
<dbReference type="Proteomes" id="UP000215590">
    <property type="component" value="Unassembled WGS sequence"/>
</dbReference>
<dbReference type="GO" id="GO:0008840">
    <property type="term" value="F:4-hydroxy-tetrahydrodipicolinate synthase activity"/>
    <property type="evidence" value="ECO:0007669"/>
    <property type="project" value="TreeGrafter"/>
</dbReference>
<dbReference type="SUPFAM" id="SSF51569">
    <property type="entry name" value="Aldolase"/>
    <property type="match status" value="1"/>
</dbReference>
<gene>
    <name evidence="6" type="ORF">CEV31_3421</name>
</gene>
<evidence type="ECO:0000256" key="1">
    <source>
        <dbReference type="ARBA" id="ARBA00007592"/>
    </source>
</evidence>
<accession>A0A256FFB7</accession>
<feature type="active site" description="Proton donor/acceptor" evidence="4">
    <location>
        <position position="135"/>
    </location>
</feature>
<evidence type="ECO:0000256" key="2">
    <source>
        <dbReference type="ARBA" id="ARBA00023239"/>
    </source>
</evidence>
<feature type="binding site" evidence="5">
    <location>
        <position position="47"/>
    </location>
    <ligand>
        <name>pyruvate</name>
        <dbReference type="ChEBI" id="CHEBI:15361"/>
    </ligand>
</feature>
<dbReference type="Pfam" id="PF00701">
    <property type="entry name" value="DHDPS"/>
    <property type="match status" value="1"/>
</dbReference>
<dbReference type="AlphaFoldDB" id="A0A256FFB7"/>
<dbReference type="PANTHER" id="PTHR12128">
    <property type="entry name" value="DIHYDRODIPICOLINATE SYNTHASE"/>
    <property type="match status" value="1"/>
</dbReference>
<evidence type="ECO:0000313" key="6">
    <source>
        <dbReference type="EMBL" id="OYR13478.1"/>
    </source>
</evidence>
<evidence type="ECO:0000313" key="7">
    <source>
        <dbReference type="Proteomes" id="UP000215590"/>
    </source>
</evidence>
<dbReference type="PANTHER" id="PTHR12128:SF66">
    <property type="entry name" value="4-HYDROXY-2-OXOGLUTARATE ALDOLASE, MITOCHONDRIAL"/>
    <property type="match status" value="1"/>
</dbReference>
<dbReference type="OrthoDB" id="9778880at2"/>
<evidence type="ECO:0000256" key="5">
    <source>
        <dbReference type="PIRSR" id="PIRSR001365-2"/>
    </source>
</evidence>
<dbReference type="GO" id="GO:0005829">
    <property type="term" value="C:cytosol"/>
    <property type="evidence" value="ECO:0007669"/>
    <property type="project" value="TreeGrafter"/>
</dbReference>
<dbReference type="PRINTS" id="PR00146">
    <property type="entry name" value="DHPICSNTHASE"/>
</dbReference>
<sequence length="299" mass="32072">MKLFKGLSAFPLTPIDTSGKLMEGTLGTILTRIHDAGVDSIGLLGSTGGYAFLTREQRRHTVETAVKYIGTKTSLIVGVGALRTDDAQALARDAADAGADALLLAPVSYTPLTQEEGFEHFKAVAETTDLPLCIYNNPGTTRFSFSVELIARLAHVKNIKAIKMPLPADEDYAKEIAKLRSLTPDDFAIGYSGDWGAKDALLAGADAFYSVAAGLLPAQTLALVRAAQSGNRSEAERINEAFEPLWSLFKTYGSFRVMYVIADLLGLAKVEPPRPILQLGEEAQRQVEAALNALAEVSQ</sequence>
<evidence type="ECO:0000256" key="3">
    <source>
        <dbReference type="PIRNR" id="PIRNR001365"/>
    </source>
</evidence>
<keyword evidence="2 3" id="KW-0456">Lyase</keyword>
<name>A0A256FFB7_9HYPH</name>
<dbReference type="Gene3D" id="3.20.20.70">
    <property type="entry name" value="Aldolase class I"/>
    <property type="match status" value="1"/>
</dbReference>
<comment type="caution">
    <text evidence="6">The sequence shown here is derived from an EMBL/GenBank/DDBJ whole genome shotgun (WGS) entry which is preliminary data.</text>
</comment>
<comment type="similarity">
    <text evidence="1 3">Belongs to the DapA family.</text>
</comment>
<dbReference type="InterPro" id="IPR013785">
    <property type="entry name" value="Aldolase_TIM"/>
</dbReference>
<organism evidence="6 7">
    <name type="scientific">Brucella thiophenivorans</name>
    <dbReference type="NCBI Taxonomy" id="571255"/>
    <lineage>
        <taxon>Bacteria</taxon>
        <taxon>Pseudomonadati</taxon>
        <taxon>Pseudomonadota</taxon>
        <taxon>Alphaproteobacteria</taxon>
        <taxon>Hyphomicrobiales</taxon>
        <taxon>Brucellaceae</taxon>
        <taxon>Brucella/Ochrobactrum group</taxon>
        <taxon>Brucella</taxon>
    </lineage>
</organism>
<dbReference type="InterPro" id="IPR002220">
    <property type="entry name" value="DapA-like"/>
</dbReference>
<dbReference type="RefSeq" id="WP_094508830.1">
    <property type="nucleotide sequence ID" value="NZ_JBHEEK010000007.1"/>
</dbReference>
<dbReference type="CDD" id="cd00408">
    <property type="entry name" value="DHDPS-like"/>
    <property type="match status" value="1"/>
</dbReference>